<gene>
    <name evidence="1" type="ORF">IHE45_17G101700</name>
</gene>
<evidence type="ECO:0000313" key="1">
    <source>
        <dbReference type="EMBL" id="KAH7658624.1"/>
    </source>
</evidence>
<sequence length="452" mass="51011">MAGEIEDCLETKADSLHNGSISFGRFETESLSWERRSSFSHNKYLEEVEKCSTHGSVNQKKAYFEAHFKKKPLNQFLAQSRDRAQCLTSESSHEESEIHTQECQDHGISDDLEDGVTEHGYEDGVTEHGYEDGMTEHGHEEISPSGISEQCTPVEDSVQGTAVELVDQIDKTQPLHENDSDVVVNQKYGKEHGVTEGYPEEDSLSQRSFVEKNCYPSLREMKEISKVKAIVQQKGSETKLKAQPPSCQTPSKSSTQMNQPHSGKEFFQTLRKMREELRAKPEEQSPSSVSPSTVSGSNPPKSEGSGSLKAKAWQENRSVKDQREKKGGAIRHSTSIKPKQVMTPAKTESKQRTAFSFRSDERAEKRKEYSMKMEEKFRAKEAETSEILARTQEETEAEIKQLRKSLNFKATPMPSFYHETQPTKVSDTKKIVTPQTTTSTKLQTKSKNMKKA</sequence>
<protein>
    <submittedName>
        <fullName evidence="1">TPX2 C-terminal protein</fullName>
    </submittedName>
</protein>
<accession>A0ACB7UE72</accession>
<name>A0ACB7UE72_DIOAL</name>
<proteinExistence type="predicted"/>
<dbReference type="EMBL" id="CM037027">
    <property type="protein sequence ID" value="KAH7658624.1"/>
    <property type="molecule type" value="Genomic_DNA"/>
</dbReference>
<dbReference type="Proteomes" id="UP000827976">
    <property type="component" value="Chromosome 17"/>
</dbReference>
<keyword evidence="2" id="KW-1185">Reference proteome</keyword>
<organism evidence="1 2">
    <name type="scientific">Dioscorea alata</name>
    <name type="common">Purple yam</name>
    <dbReference type="NCBI Taxonomy" id="55571"/>
    <lineage>
        <taxon>Eukaryota</taxon>
        <taxon>Viridiplantae</taxon>
        <taxon>Streptophyta</taxon>
        <taxon>Embryophyta</taxon>
        <taxon>Tracheophyta</taxon>
        <taxon>Spermatophyta</taxon>
        <taxon>Magnoliopsida</taxon>
        <taxon>Liliopsida</taxon>
        <taxon>Dioscoreales</taxon>
        <taxon>Dioscoreaceae</taxon>
        <taxon>Dioscorea</taxon>
    </lineage>
</organism>
<comment type="caution">
    <text evidence="1">The sequence shown here is derived from an EMBL/GenBank/DDBJ whole genome shotgun (WGS) entry which is preliminary data.</text>
</comment>
<evidence type="ECO:0000313" key="2">
    <source>
        <dbReference type="Proteomes" id="UP000827976"/>
    </source>
</evidence>
<reference evidence="2" key="1">
    <citation type="journal article" date="2022" name="Nat. Commun.">
        <title>Chromosome evolution and the genetic basis of agronomically important traits in greater yam.</title>
        <authorList>
            <person name="Bredeson J.V."/>
            <person name="Lyons J.B."/>
            <person name="Oniyinde I.O."/>
            <person name="Okereke N.R."/>
            <person name="Kolade O."/>
            <person name="Nnabue I."/>
            <person name="Nwadili C.O."/>
            <person name="Hribova E."/>
            <person name="Parker M."/>
            <person name="Nwogha J."/>
            <person name="Shu S."/>
            <person name="Carlson J."/>
            <person name="Kariba R."/>
            <person name="Muthemba S."/>
            <person name="Knop K."/>
            <person name="Barton G.J."/>
            <person name="Sherwood A.V."/>
            <person name="Lopez-Montes A."/>
            <person name="Asiedu R."/>
            <person name="Jamnadass R."/>
            <person name="Muchugi A."/>
            <person name="Goodstein D."/>
            <person name="Egesi C.N."/>
            <person name="Featherston J."/>
            <person name="Asfaw A."/>
            <person name="Simpson G.G."/>
            <person name="Dolezel J."/>
            <person name="Hendre P.S."/>
            <person name="Van Deynze A."/>
            <person name="Kumar P.L."/>
            <person name="Obidiegwu J.E."/>
            <person name="Bhattacharjee R."/>
            <person name="Rokhsar D.S."/>
        </authorList>
    </citation>
    <scope>NUCLEOTIDE SEQUENCE [LARGE SCALE GENOMIC DNA]</scope>
    <source>
        <strain evidence="2">cv. TDa95/00328</strain>
    </source>
</reference>